<reference evidence="3" key="1">
    <citation type="submission" date="2017-02" db="EMBL/GenBank/DDBJ databases">
        <authorList>
            <person name="Varghese N."/>
            <person name="Submissions S."/>
        </authorList>
    </citation>
    <scope>NUCLEOTIDE SEQUENCE [LARGE SCALE GENOMIC DNA]</scope>
    <source>
        <strain evidence="3">DSM 22224</strain>
    </source>
</reference>
<dbReference type="Gene3D" id="3.40.50.720">
    <property type="entry name" value="NAD(P)-binding Rossmann-like Domain"/>
    <property type="match status" value="1"/>
</dbReference>
<dbReference type="EMBL" id="FUWZ01000010">
    <property type="protein sequence ID" value="SKA48085.1"/>
    <property type="molecule type" value="Genomic_DNA"/>
</dbReference>
<dbReference type="RefSeq" id="WP_078673309.1">
    <property type="nucleotide sequence ID" value="NZ_FUWZ01000010.1"/>
</dbReference>
<dbReference type="PANTHER" id="PTHR43245">
    <property type="entry name" value="BIFUNCTIONAL POLYMYXIN RESISTANCE PROTEIN ARNA"/>
    <property type="match status" value="1"/>
</dbReference>
<gene>
    <name evidence="2" type="ORF">SAMN04488128_1104</name>
</gene>
<dbReference type="InterPro" id="IPR001509">
    <property type="entry name" value="Epimerase_deHydtase"/>
</dbReference>
<dbReference type="AlphaFoldDB" id="A0A1T4U5S0"/>
<dbReference type="OrthoDB" id="9801056at2"/>
<organism evidence="2 3">
    <name type="scientific">Chitinophaga eiseniae</name>
    <dbReference type="NCBI Taxonomy" id="634771"/>
    <lineage>
        <taxon>Bacteria</taxon>
        <taxon>Pseudomonadati</taxon>
        <taxon>Bacteroidota</taxon>
        <taxon>Chitinophagia</taxon>
        <taxon>Chitinophagales</taxon>
        <taxon>Chitinophagaceae</taxon>
        <taxon>Chitinophaga</taxon>
    </lineage>
</organism>
<protein>
    <submittedName>
        <fullName evidence="2">Nucleoside-diphosphate-sugar epimerase</fullName>
    </submittedName>
</protein>
<evidence type="ECO:0000313" key="3">
    <source>
        <dbReference type="Proteomes" id="UP000190367"/>
    </source>
</evidence>
<name>A0A1T4U5S0_9BACT</name>
<accession>A0A1T4U5S0</accession>
<evidence type="ECO:0000313" key="2">
    <source>
        <dbReference type="EMBL" id="SKA48085.1"/>
    </source>
</evidence>
<sequence length="328" mass="35986">MRVLVTGSSGHLGEALVRRLQELRHEVIGVDRVAGAFTSAVGSITDADFIRACMKDVAVVFHAATLHKPHVVTHSVQQFIDTNVTGTLTLLEAAVAAGVERLVFTSTTSVFGETMEPAPGGPAVWVTPELPPSPKNIYGITKVAAEDLCRLFYRKRGLPCVVLRTSRFFPEIDDDREKRATYADLNLKVNELLFGRVDLADVVSAHLAAAEKAAVIGFDRYVISATTPFAIEDMQALKQDAPAVVRRYFPGFDAVYDRLCWKMQPVIDRVYDNSKARKALGWRPAYDFGDALKALEEGRDVFSPLAQVVGSKGYHSTVFTDGPYPVDK</sequence>
<evidence type="ECO:0000259" key="1">
    <source>
        <dbReference type="Pfam" id="PF01370"/>
    </source>
</evidence>
<dbReference type="Pfam" id="PF01370">
    <property type="entry name" value="Epimerase"/>
    <property type="match status" value="1"/>
</dbReference>
<dbReference type="InterPro" id="IPR050177">
    <property type="entry name" value="Lipid_A_modif_metabolic_enz"/>
</dbReference>
<proteinExistence type="predicted"/>
<feature type="domain" description="NAD-dependent epimerase/dehydratase" evidence="1">
    <location>
        <begin position="3"/>
        <end position="213"/>
    </location>
</feature>
<dbReference type="PANTHER" id="PTHR43245:SF54">
    <property type="entry name" value="BLL0593 PROTEIN"/>
    <property type="match status" value="1"/>
</dbReference>
<dbReference type="SUPFAM" id="SSF51735">
    <property type="entry name" value="NAD(P)-binding Rossmann-fold domains"/>
    <property type="match status" value="1"/>
</dbReference>
<dbReference type="STRING" id="634771.SAMN04488128_1104"/>
<dbReference type="Proteomes" id="UP000190367">
    <property type="component" value="Unassembled WGS sequence"/>
</dbReference>
<keyword evidence="3" id="KW-1185">Reference proteome</keyword>
<dbReference type="InterPro" id="IPR036291">
    <property type="entry name" value="NAD(P)-bd_dom_sf"/>
</dbReference>